<feature type="region of interest" description="Disordered" evidence="1">
    <location>
        <begin position="1"/>
        <end position="27"/>
    </location>
</feature>
<sequence length="38" mass="4332">MRHEKSGSWIQDSLTTSEQPPAVKWHPRTLGGTVMRLL</sequence>
<feature type="compositionally biased region" description="Polar residues" evidence="1">
    <location>
        <begin position="8"/>
        <end position="19"/>
    </location>
</feature>
<protein>
    <submittedName>
        <fullName evidence="2">Uncharacterized protein</fullName>
    </submittedName>
</protein>
<organism evidence="2 3">
    <name type="scientific">Portunus trituberculatus</name>
    <name type="common">Swimming crab</name>
    <name type="synonym">Neptunus trituberculatus</name>
    <dbReference type="NCBI Taxonomy" id="210409"/>
    <lineage>
        <taxon>Eukaryota</taxon>
        <taxon>Metazoa</taxon>
        <taxon>Ecdysozoa</taxon>
        <taxon>Arthropoda</taxon>
        <taxon>Crustacea</taxon>
        <taxon>Multicrustacea</taxon>
        <taxon>Malacostraca</taxon>
        <taxon>Eumalacostraca</taxon>
        <taxon>Eucarida</taxon>
        <taxon>Decapoda</taxon>
        <taxon>Pleocyemata</taxon>
        <taxon>Brachyura</taxon>
        <taxon>Eubrachyura</taxon>
        <taxon>Portunoidea</taxon>
        <taxon>Portunidae</taxon>
        <taxon>Portuninae</taxon>
        <taxon>Portunus</taxon>
    </lineage>
</organism>
<proteinExistence type="predicted"/>
<keyword evidence="3" id="KW-1185">Reference proteome</keyword>
<dbReference type="EMBL" id="VSRR010114234">
    <property type="protein sequence ID" value="MPC98470.1"/>
    <property type="molecule type" value="Genomic_DNA"/>
</dbReference>
<reference evidence="2 3" key="1">
    <citation type="submission" date="2019-05" db="EMBL/GenBank/DDBJ databases">
        <title>Another draft genome of Portunus trituberculatus and its Hox gene families provides insights of decapod evolution.</title>
        <authorList>
            <person name="Jeong J.-H."/>
            <person name="Song I."/>
            <person name="Kim S."/>
            <person name="Choi T."/>
            <person name="Kim D."/>
            <person name="Ryu S."/>
            <person name="Kim W."/>
        </authorList>
    </citation>
    <scope>NUCLEOTIDE SEQUENCE [LARGE SCALE GENOMIC DNA]</scope>
    <source>
        <tissue evidence="2">Muscle</tissue>
    </source>
</reference>
<dbReference type="AlphaFoldDB" id="A0A5B7JNT5"/>
<evidence type="ECO:0000313" key="3">
    <source>
        <dbReference type="Proteomes" id="UP000324222"/>
    </source>
</evidence>
<evidence type="ECO:0000256" key="1">
    <source>
        <dbReference type="SAM" id="MobiDB-lite"/>
    </source>
</evidence>
<name>A0A5B7JNT5_PORTR</name>
<comment type="caution">
    <text evidence="2">The sequence shown here is derived from an EMBL/GenBank/DDBJ whole genome shotgun (WGS) entry which is preliminary data.</text>
</comment>
<dbReference type="Proteomes" id="UP000324222">
    <property type="component" value="Unassembled WGS sequence"/>
</dbReference>
<evidence type="ECO:0000313" key="2">
    <source>
        <dbReference type="EMBL" id="MPC98470.1"/>
    </source>
</evidence>
<gene>
    <name evidence="2" type="ORF">E2C01_093842</name>
</gene>
<accession>A0A5B7JNT5</accession>